<evidence type="ECO:0000313" key="1">
    <source>
        <dbReference type="EMBL" id="MPM08854.1"/>
    </source>
</evidence>
<proteinExistence type="predicted"/>
<dbReference type="EMBL" id="VSSQ01001498">
    <property type="protein sequence ID" value="MPM08854.1"/>
    <property type="molecule type" value="Genomic_DNA"/>
</dbReference>
<gene>
    <name evidence="1" type="ORF">SDC9_55170</name>
</gene>
<comment type="caution">
    <text evidence="1">The sequence shown here is derived from an EMBL/GenBank/DDBJ whole genome shotgun (WGS) entry which is preliminary data.</text>
</comment>
<organism evidence="1">
    <name type="scientific">bioreactor metagenome</name>
    <dbReference type="NCBI Taxonomy" id="1076179"/>
    <lineage>
        <taxon>unclassified sequences</taxon>
        <taxon>metagenomes</taxon>
        <taxon>ecological metagenomes</taxon>
    </lineage>
</organism>
<sequence length="222" mass="24676">MGFQQRAASGNLQSIDHLIRPAVVRAADFDDALVAGCDARNAQARHDGFRAAAEHAEHLHGGHVLMDFLCNEQFRFVQQTRNRAAFVDQFQNRLADGFVVAAENRRAARLQKVDIAVAVRVGQVSAVRFGNTDGKRLIEREIVLHAAGDVLLGFFVYRAGLFALLVEIAQHFALVIIARDFVNRFACEFFQARVDLARVVPAADTAVVHGFILQFSEILYFL</sequence>
<reference evidence="1" key="1">
    <citation type="submission" date="2019-08" db="EMBL/GenBank/DDBJ databases">
        <authorList>
            <person name="Kucharzyk K."/>
            <person name="Murdoch R.W."/>
            <person name="Higgins S."/>
            <person name="Loffler F."/>
        </authorList>
    </citation>
    <scope>NUCLEOTIDE SEQUENCE</scope>
</reference>
<protein>
    <submittedName>
        <fullName evidence="1">Uncharacterized protein</fullName>
    </submittedName>
</protein>
<accession>A0A644X3Z1</accession>
<dbReference type="AlphaFoldDB" id="A0A644X3Z1"/>
<name>A0A644X3Z1_9ZZZZ</name>